<evidence type="ECO:0000256" key="4">
    <source>
        <dbReference type="ARBA" id="ARBA00022651"/>
    </source>
</evidence>
<dbReference type="InterPro" id="IPR031158">
    <property type="entry name" value="GH10_AS"/>
</dbReference>
<dbReference type="InterPro" id="IPR001119">
    <property type="entry name" value="SLH_dom"/>
</dbReference>
<evidence type="ECO:0000256" key="7">
    <source>
        <dbReference type="ARBA" id="ARBA00022801"/>
    </source>
</evidence>
<evidence type="ECO:0000256" key="9">
    <source>
        <dbReference type="ARBA" id="ARBA00023295"/>
    </source>
</evidence>
<evidence type="ECO:0000256" key="12">
    <source>
        <dbReference type="RuleBase" id="RU361174"/>
    </source>
</evidence>
<feature type="signal peptide" evidence="14">
    <location>
        <begin position="1"/>
        <end position="30"/>
    </location>
</feature>
<evidence type="ECO:0000256" key="2">
    <source>
        <dbReference type="ARBA" id="ARBA00004851"/>
    </source>
</evidence>
<comment type="similarity">
    <text evidence="3 12">Belongs to the glycosyl hydrolase 10 (cellulase F) family.</text>
</comment>
<dbReference type="RefSeq" id="WP_185137534.1">
    <property type="nucleotide sequence ID" value="NZ_JACJVR010000075.1"/>
</dbReference>
<evidence type="ECO:0000313" key="18">
    <source>
        <dbReference type="Proteomes" id="UP000553776"/>
    </source>
</evidence>
<keyword evidence="8 12" id="KW-0119">Carbohydrate metabolism</keyword>
<comment type="caution">
    <text evidence="17">The sequence shown here is derived from an EMBL/GenBank/DDBJ whole genome shotgun (WGS) entry which is preliminary data.</text>
</comment>
<dbReference type="SUPFAM" id="SSF51445">
    <property type="entry name" value="(Trans)glycosidases"/>
    <property type="match status" value="1"/>
</dbReference>
<keyword evidence="9 12" id="KW-0326">Glycosidase</keyword>
<feature type="region of interest" description="Disordered" evidence="13">
    <location>
        <begin position="900"/>
        <end position="929"/>
    </location>
</feature>
<evidence type="ECO:0000256" key="6">
    <source>
        <dbReference type="ARBA" id="ARBA00022737"/>
    </source>
</evidence>
<evidence type="ECO:0000259" key="16">
    <source>
        <dbReference type="PROSITE" id="PS51760"/>
    </source>
</evidence>
<dbReference type="PANTHER" id="PTHR31490">
    <property type="entry name" value="GLYCOSYL HYDROLASE"/>
    <property type="match status" value="1"/>
</dbReference>
<keyword evidence="6" id="KW-0677">Repeat</keyword>
<reference evidence="17 18" key="1">
    <citation type="submission" date="2020-08" db="EMBL/GenBank/DDBJ databases">
        <title>Cohnella phylogeny.</title>
        <authorList>
            <person name="Dunlap C."/>
        </authorList>
    </citation>
    <scope>NUCLEOTIDE SEQUENCE [LARGE SCALE GENOMIC DNA]</scope>
    <source>
        <strain evidence="17 18">DSM 25239</strain>
    </source>
</reference>
<evidence type="ECO:0000256" key="13">
    <source>
        <dbReference type="SAM" id="MobiDB-lite"/>
    </source>
</evidence>
<dbReference type="PROSITE" id="PS51272">
    <property type="entry name" value="SLH"/>
    <property type="match status" value="3"/>
</dbReference>
<protein>
    <recommendedName>
        <fullName evidence="12">Beta-xylanase</fullName>
        <ecNumber evidence="12">3.2.1.8</ecNumber>
    </recommendedName>
</protein>
<dbReference type="Proteomes" id="UP000553776">
    <property type="component" value="Unassembled WGS sequence"/>
</dbReference>
<dbReference type="CDD" id="cd00005">
    <property type="entry name" value="CBM9_like_1"/>
    <property type="match status" value="1"/>
</dbReference>
<keyword evidence="5 14" id="KW-0732">Signal</keyword>
<dbReference type="Pfam" id="PF06452">
    <property type="entry name" value="CBM9_1"/>
    <property type="match status" value="1"/>
</dbReference>
<dbReference type="SMART" id="SM00633">
    <property type="entry name" value="Glyco_10"/>
    <property type="match status" value="1"/>
</dbReference>
<evidence type="ECO:0000256" key="5">
    <source>
        <dbReference type="ARBA" id="ARBA00022729"/>
    </source>
</evidence>
<gene>
    <name evidence="17" type="ORF">H7B90_19330</name>
</gene>
<organism evidence="17 18">
    <name type="scientific">Cohnella xylanilytica</name>
    <dbReference type="NCBI Taxonomy" id="557555"/>
    <lineage>
        <taxon>Bacteria</taxon>
        <taxon>Bacillati</taxon>
        <taxon>Bacillota</taxon>
        <taxon>Bacilli</taxon>
        <taxon>Bacillales</taxon>
        <taxon>Paenibacillaceae</taxon>
        <taxon>Cohnella</taxon>
    </lineage>
</organism>
<evidence type="ECO:0000313" key="17">
    <source>
        <dbReference type="EMBL" id="MBB6693549.1"/>
    </source>
</evidence>
<dbReference type="SUPFAM" id="SSF49344">
    <property type="entry name" value="CBD9-like"/>
    <property type="match status" value="1"/>
</dbReference>
<dbReference type="PROSITE" id="PS51760">
    <property type="entry name" value="GH10_2"/>
    <property type="match status" value="1"/>
</dbReference>
<dbReference type="InterPro" id="IPR001000">
    <property type="entry name" value="GH10_dom"/>
</dbReference>
<feature type="domain" description="SLH" evidence="15">
    <location>
        <begin position="1201"/>
        <end position="1264"/>
    </location>
</feature>
<evidence type="ECO:0000256" key="10">
    <source>
        <dbReference type="ARBA" id="ARBA00023326"/>
    </source>
</evidence>
<sequence length="1321" mass="140333">MKRHLKRAVMALLAAALLIPSAWPAPSAQAEDAPPAETRTVYHETFAGGKGAAAQSGGASLTPVTGVTFAGNDDGAALHVANRANNWDGADFKFADLGLANGKTYTVTFSLYVDENVAVPADAQAYLQTVNSYGWLDGEPFAAGSALTLTKEFTVDTSKDSALRVQSNDAGKAVPFYIGDVLITEKAEAGGGGEENPRPPALPFKPVDFEDRTTGGFAGRAGTETLTATNEANHTEGGAYSLKVENRSKAWHGPALRVEKYVDQGYEYKISAWVKLISPASSQLQLSTQVGSASPSYNNIAAKTISADDGWVLFEGTYRYNNVADEYLTIYVESSNNETASFYIDDIRFEKTGSGPVDIQRDLTPVRETYKDGFLIGNAVSAADLDGVRLELLKLHHNAITAENAMKPDQLQPTKGGFSFGAADAIVDKAIAEGLKVHGHVLVWHQQTAAWMHTAQDGNGGTVPLSRDEALGNMRAHIRTVMEHFGGKVISWDVVNEAMSDNPGNPADWKASLRQSPWKAAIGDDFVEQAFLMAREVLDEHPDWDIKLYYNDYNEDNQNKAKAIANMVKEINDKYAQAHPGKLLIDGIGMQGHYNINTNPENVKLSLERFISLGVEVSVSELDVQAGSNSQLTEKQAVAQGYLYAQLFDLYKTHAEQIARVTFWGLNDATSWRSENNPLLFDKNLQAKPAYYGVIDPAKFIAEHPPESTEANQGTARYGSPTVDGTADAVWSRAADLPVNRYQTAWQGATGTAKVLWDDKYLYVLVQVNDAQLDKSNANAWEQDSVEIFLDQNNGKTTFYQEDDGQYRINFDNETSFNPAGIAEGFVSAAKVSGTNYTIEAKLPLKAVKPRNGTKLGFDVQINDAKDGARQSVAAWNDTTGTGYMDTSVYGVLTLAGKPTGSGGDGGSGSGSGGGGSGGSTPQPGDVEQKDGAAWIKPEVKTDNGRAIGSVSGDQLKKALEAAAAPGAGGKKQIVVELPAQAGATSYEVQLPASGLGGSDVFELVLKTPNAALRVPSNGLSNATTGSSDGAEQVSIRVAGASTDKWEAAVREAVGQRPAIEWSVVAGDRDLAWNNAANPVTVSIPYTPTAEERGRPDQIVVWAVDGQGRATPIPNGRYDSAGGTLVFCTTHSGTYAVAPVFKTFGDLNGVPWAQAAIEAMAARDIIRGTTGDSFDPTADISRADFVLLLVRALGLQATGQPAAMFGDVPEGAYYYDALAIAKERGIASGSGDNAFNPGGTITRQEMMTLTARALAAAGLSGASGGSLDAYADADAVAGYAKDSAAVLVARGIITGKNGKLAPNDPLTRAEAAWILYRIWKL</sequence>
<dbReference type="InterPro" id="IPR044846">
    <property type="entry name" value="GH10"/>
</dbReference>
<dbReference type="Pfam" id="PF00395">
    <property type="entry name" value="SLH"/>
    <property type="match status" value="3"/>
</dbReference>
<evidence type="ECO:0000256" key="11">
    <source>
        <dbReference type="PROSITE-ProRule" id="PRU10061"/>
    </source>
</evidence>
<name>A0A841U181_9BACL</name>
<feature type="active site" description="Nucleophile" evidence="11">
    <location>
        <position position="621"/>
    </location>
</feature>
<feature type="chain" id="PRO_5033009210" description="Beta-xylanase" evidence="14">
    <location>
        <begin position="31"/>
        <end position="1321"/>
    </location>
</feature>
<dbReference type="Pfam" id="PF00331">
    <property type="entry name" value="Glyco_hydro_10"/>
    <property type="match status" value="1"/>
</dbReference>
<evidence type="ECO:0000256" key="14">
    <source>
        <dbReference type="SAM" id="SignalP"/>
    </source>
</evidence>
<dbReference type="Gene3D" id="2.60.40.1190">
    <property type="match status" value="1"/>
</dbReference>
<dbReference type="Gene3D" id="2.60.120.260">
    <property type="entry name" value="Galactose-binding domain-like"/>
    <property type="match status" value="2"/>
</dbReference>
<keyword evidence="7 12" id="KW-0378">Hydrolase</keyword>
<comment type="catalytic activity">
    <reaction evidence="1 12">
        <text>Endohydrolysis of (1-&gt;4)-beta-D-xylosidic linkages in xylans.</text>
        <dbReference type="EC" id="3.2.1.8"/>
    </reaction>
</comment>
<dbReference type="InterPro" id="IPR008979">
    <property type="entry name" value="Galactose-bd-like_sf"/>
</dbReference>
<dbReference type="InterPro" id="IPR003305">
    <property type="entry name" value="CenC_carb-bd"/>
</dbReference>
<keyword evidence="10 12" id="KW-0624">Polysaccharide degradation</keyword>
<evidence type="ECO:0000259" key="15">
    <source>
        <dbReference type="PROSITE" id="PS51272"/>
    </source>
</evidence>
<dbReference type="GO" id="GO:0031176">
    <property type="term" value="F:endo-1,4-beta-xylanase activity"/>
    <property type="evidence" value="ECO:0007669"/>
    <property type="project" value="UniProtKB-EC"/>
</dbReference>
<proteinExistence type="inferred from homology"/>
<dbReference type="EMBL" id="JACJVR010000075">
    <property type="protein sequence ID" value="MBB6693549.1"/>
    <property type="molecule type" value="Genomic_DNA"/>
</dbReference>
<evidence type="ECO:0000256" key="1">
    <source>
        <dbReference type="ARBA" id="ARBA00000681"/>
    </source>
</evidence>
<feature type="compositionally biased region" description="Gly residues" evidence="13">
    <location>
        <begin position="900"/>
        <end position="919"/>
    </location>
</feature>
<dbReference type="PROSITE" id="PS00591">
    <property type="entry name" value="GH10_1"/>
    <property type="match status" value="1"/>
</dbReference>
<dbReference type="InterPro" id="IPR017853">
    <property type="entry name" value="GH"/>
</dbReference>
<accession>A0A841U181</accession>
<dbReference type="Pfam" id="PF02018">
    <property type="entry name" value="CBM_4_9"/>
    <property type="match status" value="1"/>
</dbReference>
<dbReference type="PRINTS" id="PR00134">
    <property type="entry name" value="GLHYDRLASE10"/>
</dbReference>
<feature type="domain" description="GH10" evidence="16">
    <location>
        <begin position="360"/>
        <end position="697"/>
    </location>
</feature>
<keyword evidence="4 17" id="KW-0858">Xylan degradation</keyword>
<keyword evidence="18" id="KW-1185">Reference proteome</keyword>
<dbReference type="UniPathway" id="UPA00114"/>
<dbReference type="GO" id="GO:0045493">
    <property type="term" value="P:xylan catabolic process"/>
    <property type="evidence" value="ECO:0007669"/>
    <property type="project" value="UniProtKB-UniPathway"/>
</dbReference>
<dbReference type="InterPro" id="IPR010502">
    <property type="entry name" value="Carb-bd_dom_fam9"/>
</dbReference>
<dbReference type="PANTHER" id="PTHR31490:SF90">
    <property type="entry name" value="ENDO-1,4-BETA-XYLANASE A"/>
    <property type="match status" value="1"/>
</dbReference>
<dbReference type="EC" id="3.2.1.8" evidence="12"/>
<dbReference type="GO" id="GO:0030246">
    <property type="term" value="F:carbohydrate binding"/>
    <property type="evidence" value="ECO:0007669"/>
    <property type="project" value="InterPro"/>
</dbReference>
<evidence type="ECO:0000256" key="3">
    <source>
        <dbReference type="ARBA" id="ARBA00007495"/>
    </source>
</evidence>
<evidence type="ECO:0000256" key="8">
    <source>
        <dbReference type="ARBA" id="ARBA00023277"/>
    </source>
</evidence>
<dbReference type="Gene3D" id="3.20.20.80">
    <property type="entry name" value="Glycosidases"/>
    <property type="match status" value="1"/>
</dbReference>
<feature type="domain" description="SLH" evidence="15">
    <location>
        <begin position="1267"/>
        <end position="1321"/>
    </location>
</feature>
<feature type="domain" description="SLH" evidence="15">
    <location>
        <begin position="1140"/>
        <end position="1200"/>
    </location>
</feature>
<dbReference type="SUPFAM" id="SSF49785">
    <property type="entry name" value="Galactose-binding domain-like"/>
    <property type="match status" value="2"/>
</dbReference>
<comment type="pathway">
    <text evidence="2">Glycan degradation; xylan degradation.</text>
</comment>